<proteinExistence type="inferred from homology"/>
<name>A0A9N8WK25_9GLOM</name>
<feature type="domain" description="SHSP" evidence="3">
    <location>
        <begin position="21"/>
        <end position="148"/>
    </location>
</feature>
<dbReference type="InterPro" id="IPR008978">
    <property type="entry name" value="HSP20-like_chaperone"/>
</dbReference>
<gene>
    <name evidence="4" type="ORF">FCALED_LOCUS3279</name>
</gene>
<dbReference type="Gene3D" id="2.60.40.790">
    <property type="match status" value="1"/>
</dbReference>
<dbReference type="CDD" id="cd06464">
    <property type="entry name" value="ACD_sHsps-like"/>
    <property type="match status" value="1"/>
</dbReference>
<dbReference type="Proteomes" id="UP000789570">
    <property type="component" value="Unassembled WGS sequence"/>
</dbReference>
<protein>
    <submittedName>
        <fullName evidence="4">6960_t:CDS:1</fullName>
    </submittedName>
</protein>
<evidence type="ECO:0000259" key="3">
    <source>
        <dbReference type="PROSITE" id="PS01031"/>
    </source>
</evidence>
<evidence type="ECO:0000256" key="2">
    <source>
        <dbReference type="RuleBase" id="RU003616"/>
    </source>
</evidence>
<dbReference type="PROSITE" id="PS01031">
    <property type="entry name" value="SHSP"/>
    <property type="match status" value="1"/>
</dbReference>
<comment type="similarity">
    <text evidence="1 2">Belongs to the small heat shock protein (HSP20) family.</text>
</comment>
<dbReference type="EMBL" id="CAJVPQ010000560">
    <property type="protein sequence ID" value="CAG8492338.1"/>
    <property type="molecule type" value="Genomic_DNA"/>
</dbReference>
<organism evidence="4 5">
    <name type="scientific">Funneliformis caledonium</name>
    <dbReference type="NCBI Taxonomy" id="1117310"/>
    <lineage>
        <taxon>Eukaryota</taxon>
        <taxon>Fungi</taxon>
        <taxon>Fungi incertae sedis</taxon>
        <taxon>Mucoromycota</taxon>
        <taxon>Glomeromycotina</taxon>
        <taxon>Glomeromycetes</taxon>
        <taxon>Glomerales</taxon>
        <taxon>Glomeraceae</taxon>
        <taxon>Funneliformis</taxon>
    </lineage>
</organism>
<keyword evidence="5" id="KW-1185">Reference proteome</keyword>
<accession>A0A9N8WK25</accession>
<dbReference type="InterPro" id="IPR002068">
    <property type="entry name" value="A-crystallin/Hsp20_dom"/>
</dbReference>
<evidence type="ECO:0000256" key="1">
    <source>
        <dbReference type="PROSITE-ProRule" id="PRU00285"/>
    </source>
</evidence>
<dbReference type="SUPFAM" id="SSF49764">
    <property type="entry name" value="HSP20-like chaperones"/>
    <property type="match status" value="1"/>
</dbReference>
<evidence type="ECO:0000313" key="5">
    <source>
        <dbReference type="Proteomes" id="UP000789570"/>
    </source>
</evidence>
<dbReference type="Pfam" id="PF00011">
    <property type="entry name" value="HSP20"/>
    <property type="match status" value="1"/>
</dbReference>
<dbReference type="OrthoDB" id="1431247at2759"/>
<dbReference type="AlphaFoldDB" id="A0A9N8WK25"/>
<evidence type="ECO:0000313" key="4">
    <source>
        <dbReference type="EMBL" id="CAG8492338.1"/>
    </source>
</evidence>
<sequence>MLLSDEFFDELPRALPFLIRPNSAFNSIPLNVSSTSTHYIIRTELPGIPLDKISVEITDDGVLSIQAERPLIDEKDKDKKNEGRENAIIRESWVVRGKLHRSLKFQNDSIDAEGIKAELNNGELIVKRVGSLLVHFLVMFKNCLLKISSKTSTY</sequence>
<comment type="caution">
    <text evidence="4">The sequence shown here is derived from an EMBL/GenBank/DDBJ whole genome shotgun (WGS) entry which is preliminary data.</text>
</comment>
<reference evidence="4" key="1">
    <citation type="submission" date="2021-06" db="EMBL/GenBank/DDBJ databases">
        <authorList>
            <person name="Kallberg Y."/>
            <person name="Tangrot J."/>
            <person name="Rosling A."/>
        </authorList>
    </citation>
    <scope>NUCLEOTIDE SEQUENCE</scope>
    <source>
        <strain evidence="4">UK204</strain>
    </source>
</reference>